<reference evidence="1" key="1">
    <citation type="submission" date="2020-01" db="EMBL/GenBank/DDBJ databases">
        <authorList>
            <consortium name="DOE Joint Genome Institute"/>
            <person name="Haridas S."/>
            <person name="Albert R."/>
            <person name="Binder M."/>
            <person name="Bloem J."/>
            <person name="Labutti K."/>
            <person name="Salamov A."/>
            <person name="Andreopoulos B."/>
            <person name="Baker S.E."/>
            <person name="Barry K."/>
            <person name="Bills G."/>
            <person name="Bluhm B.H."/>
            <person name="Cannon C."/>
            <person name="Castanera R."/>
            <person name="Culley D.E."/>
            <person name="Daum C."/>
            <person name="Ezra D."/>
            <person name="Gonzalez J.B."/>
            <person name="Henrissat B."/>
            <person name="Kuo A."/>
            <person name="Liang C."/>
            <person name="Lipzen A."/>
            <person name="Lutzoni F."/>
            <person name="Magnuson J."/>
            <person name="Mondo S."/>
            <person name="Nolan M."/>
            <person name="Ohm R."/>
            <person name="Pangilinan J."/>
            <person name="Park H.-J."/>
            <person name="Ramirez L."/>
            <person name="Alfaro M."/>
            <person name="Sun H."/>
            <person name="Tritt A."/>
            <person name="Yoshinaga Y."/>
            <person name="Zwiers L.-H."/>
            <person name="Turgeon B.G."/>
            <person name="Goodwin S.B."/>
            <person name="Spatafora J.W."/>
            <person name="Crous P.W."/>
            <person name="Grigoriev I.V."/>
        </authorList>
    </citation>
    <scope>NUCLEOTIDE SEQUENCE</scope>
    <source>
        <strain evidence="1">IPT5</strain>
    </source>
</reference>
<proteinExistence type="predicted"/>
<evidence type="ECO:0000313" key="2">
    <source>
        <dbReference type="Proteomes" id="UP000799423"/>
    </source>
</evidence>
<dbReference type="OrthoDB" id="3542212at2759"/>
<dbReference type="Proteomes" id="UP000799423">
    <property type="component" value="Unassembled WGS sequence"/>
</dbReference>
<dbReference type="AlphaFoldDB" id="A0A6A7B3I8"/>
<keyword evidence="2" id="KW-1185">Reference proteome</keyword>
<dbReference type="PANTHER" id="PTHR42052">
    <property type="entry name" value="ABM DOMAIN-CONTAINING PROTEIN"/>
    <property type="match status" value="1"/>
</dbReference>
<evidence type="ECO:0000313" key="1">
    <source>
        <dbReference type="EMBL" id="KAF2848908.1"/>
    </source>
</evidence>
<dbReference type="EMBL" id="MU006314">
    <property type="protein sequence ID" value="KAF2848908.1"/>
    <property type="molecule type" value="Genomic_DNA"/>
</dbReference>
<evidence type="ECO:0008006" key="3">
    <source>
        <dbReference type="Google" id="ProtNLM"/>
    </source>
</evidence>
<organism evidence="1 2">
    <name type="scientific">Plenodomus tracheiphilus IPT5</name>
    <dbReference type="NCBI Taxonomy" id="1408161"/>
    <lineage>
        <taxon>Eukaryota</taxon>
        <taxon>Fungi</taxon>
        <taxon>Dikarya</taxon>
        <taxon>Ascomycota</taxon>
        <taxon>Pezizomycotina</taxon>
        <taxon>Dothideomycetes</taxon>
        <taxon>Pleosporomycetidae</taxon>
        <taxon>Pleosporales</taxon>
        <taxon>Pleosporineae</taxon>
        <taxon>Leptosphaeriaceae</taxon>
        <taxon>Plenodomus</taxon>
    </lineage>
</organism>
<dbReference type="PANTHER" id="PTHR42052:SF1">
    <property type="entry name" value="ABM DOMAIN-CONTAINING PROTEIN"/>
    <property type="match status" value="1"/>
</dbReference>
<name>A0A6A7B3I8_9PLEO</name>
<accession>A0A6A7B3I8</accession>
<gene>
    <name evidence="1" type="ORF">T440DRAFT_427557</name>
</gene>
<sequence>MPILEITQLRLKGVAAHDPALLENLSDVRRKIQTSSRFYSCIEDPALIYILGIWPSLEAHLEFLASPARDEVLGPQENVLKFCWTAHLELDSMNSLPLDTPVLGIEKLRIGGGYRAEFEQVVARYAHILESTHTTKVKHAWRCDPPGSHELFLFSGWRDLKSHVTFAEKHQGGSGNDVADITCPYDQMQIHHARCLERAQIPSAREVHGLS</sequence>
<protein>
    <recommendedName>
        <fullName evidence="3">ABM domain-containing protein</fullName>
    </recommendedName>
</protein>